<name>A0A8A1LM48_AJEC8</name>
<evidence type="ECO:0000313" key="2">
    <source>
        <dbReference type="Proteomes" id="UP000663419"/>
    </source>
</evidence>
<organism evidence="1 2">
    <name type="scientific">Ajellomyces capsulatus (strain H88)</name>
    <name type="common">Darling's disease fungus</name>
    <name type="synonym">Histoplasma capsulatum</name>
    <dbReference type="NCBI Taxonomy" id="544711"/>
    <lineage>
        <taxon>Eukaryota</taxon>
        <taxon>Fungi</taxon>
        <taxon>Dikarya</taxon>
        <taxon>Ascomycota</taxon>
        <taxon>Pezizomycotina</taxon>
        <taxon>Eurotiomycetes</taxon>
        <taxon>Eurotiomycetidae</taxon>
        <taxon>Onygenales</taxon>
        <taxon>Ajellomycetaceae</taxon>
        <taxon>Histoplasma</taxon>
    </lineage>
</organism>
<dbReference type="EMBL" id="CP069104">
    <property type="protein sequence ID" value="QSS53072.1"/>
    <property type="molecule type" value="Genomic_DNA"/>
</dbReference>
<gene>
    <name evidence="1" type="ORF">I7I53_00215</name>
</gene>
<dbReference type="AlphaFoldDB" id="A0A8A1LM48"/>
<dbReference type="VEuPathDB" id="FungiDB:I7I53_00215"/>
<accession>A0A8A1LM48</accession>
<reference evidence="1" key="1">
    <citation type="submission" date="2021-01" db="EMBL/GenBank/DDBJ databases">
        <title>Chromosome-level genome assembly of a human fungal pathogen reveals clustering of transcriptionally co-regulated genes.</title>
        <authorList>
            <person name="Voorhies M."/>
            <person name="Cohen S."/>
            <person name="Shea T.P."/>
            <person name="Petrus S."/>
            <person name="Munoz J.F."/>
            <person name="Poplawski S."/>
            <person name="Goldman W.E."/>
            <person name="Michael T."/>
            <person name="Cuomo C.A."/>
            <person name="Sil A."/>
            <person name="Beyhan S."/>
        </authorList>
    </citation>
    <scope>NUCLEOTIDE SEQUENCE</scope>
    <source>
        <strain evidence="1">H88</strain>
    </source>
</reference>
<sequence>MSCAELHAPMTTVFFPSFPFCALLKSEEWRRSSSNPSIPGKVGICFCPEWPEAKIAQTTGSFTGCPSADIIRRINNHNIRFRWRHIRSCFVQSLCKIIGGGQGYYTSSDNNSGFWGSGC</sequence>
<proteinExistence type="predicted"/>
<protein>
    <submittedName>
        <fullName evidence="1">Uncharacterized protein</fullName>
    </submittedName>
</protein>
<dbReference type="Proteomes" id="UP000663419">
    <property type="component" value="Chromosome 3"/>
</dbReference>
<evidence type="ECO:0000313" key="1">
    <source>
        <dbReference type="EMBL" id="QSS53072.1"/>
    </source>
</evidence>